<dbReference type="Gene3D" id="2.30.30.290">
    <property type="entry name" value="YopX-like domains"/>
    <property type="match status" value="1"/>
</dbReference>
<accession>A0A8S5V1C5</accession>
<sequence length="123" mass="14065">MNYKYKSLSNDNKIIIGQLFVDDKNNYFINGIPIDPKTIGQSTGLRDKYNQEIFINDIVHFKANYGDFTLELATATVGFDELNGRLAVKMNDNVLALCDMNYSDVEYEVLGNIWEGKINEQKL</sequence>
<evidence type="ECO:0000259" key="1">
    <source>
        <dbReference type="Pfam" id="PF09643"/>
    </source>
</evidence>
<evidence type="ECO:0000313" key="2">
    <source>
        <dbReference type="EMBL" id="DAG00554.1"/>
    </source>
</evidence>
<organism evidence="2">
    <name type="scientific">Myoviridae sp. ctJ2i1</name>
    <dbReference type="NCBI Taxonomy" id="2825079"/>
    <lineage>
        <taxon>Viruses</taxon>
        <taxon>Duplodnaviria</taxon>
        <taxon>Heunggongvirae</taxon>
        <taxon>Uroviricota</taxon>
        <taxon>Caudoviricetes</taxon>
    </lineage>
</organism>
<dbReference type="InterPro" id="IPR023385">
    <property type="entry name" value="YopX-like_C"/>
</dbReference>
<protein>
    <submittedName>
        <fullName evidence="2">YopX protein</fullName>
    </submittedName>
</protein>
<dbReference type="InterPro" id="IPR019096">
    <property type="entry name" value="YopX_protein"/>
</dbReference>
<name>A0A8S5V1C5_9CAUD</name>
<proteinExistence type="predicted"/>
<dbReference type="Pfam" id="PF09643">
    <property type="entry name" value="YopX"/>
    <property type="match status" value="1"/>
</dbReference>
<reference evidence="2" key="1">
    <citation type="journal article" date="2021" name="Proc. Natl. Acad. Sci. U.S.A.">
        <title>A Catalog of Tens of Thousands of Viruses from Human Metagenomes Reveals Hidden Associations with Chronic Diseases.</title>
        <authorList>
            <person name="Tisza M.J."/>
            <person name="Buck C.B."/>
        </authorList>
    </citation>
    <scope>NUCLEOTIDE SEQUENCE</scope>
    <source>
        <strain evidence="2">CtJ2i1</strain>
    </source>
</reference>
<feature type="domain" description="YopX protein" evidence="1">
    <location>
        <begin position="27"/>
        <end position="115"/>
    </location>
</feature>
<dbReference type="EMBL" id="BK016182">
    <property type="protein sequence ID" value="DAG00554.1"/>
    <property type="molecule type" value="Genomic_DNA"/>
</dbReference>
<dbReference type="SUPFAM" id="SSF159006">
    <property type="entry name" value="YopX-like"/>
    <property type="match status" value="1"/>
</dbReference>